<dbReference type="Pfam" id="PF00795">
    <property type="entry name" value="CN_hydrolase"/>
    <property type="match status" value="1"/>
</dbReference>
<dbReference type="InterPro" id="IPR003010">
    <property type="entry name" value="C-N_Hydrolase"/>
</dbReference>
<evidence type="ECO:0000256" key="5">
    <source>
        <dbReference type="ARBA" id="ARBA00022989"/>
    </source>
</evidence>
<sequence>MSAEKAGAAMSDGLATSTTLSGPPAVARLPWWIALPAAGLGGWLFDLANPGAAIWPLVFPALLLILASWWQQRIGVAALAGLAAGAAFWFSHLSWLTLYLGPVPWLALGSVMTAWFVLQGMVTAVATRGIARMGARRRLPGAAIAAAQAVAASGIWVLREGVQGSWPYDGFAWGRVAHVFAESPLGALVSWLGFAGLSAAAVLAMACIVAAAAATRAGLRAALRGGAAAALVVAVAGVGLAFVPPAELDRTGELRVAAVQGNSKSGIFDNREAGDVYADHVLATERLLDELEASGDGVDVIVWPENSAEFAITDNPLRGREVALLSQRADAPIIVGSILANDDGTYTNSSVVWGPDGQAESAAGTRYDKRFPVPFAEYMPNRDFFHALAPELVDLVQLEYAHGQFAPVHGVPALGREVVAGVAICFDIIFDDQAKRMVDEGAEVIFAPTNNADFGRTDESVQQLQIARLRAIETGRAVVNISTVGTSRIIAPDGTNVDALEPFTSGAMVATVPLVSGTTPAVAAGALGSTLWMLAGAAGIVVGAVGLRLRR</sequence>
<comment type="function">
    <text evidence="8">Catalyzes the phospholipid dependent N-acylation of the N-terminal cysteine of apolipoprotein, the last step in lipoprotein maturation.</text>
</comment>
<reference evidence="11" key="1">
    <citation type="journal article" date="2019" name="Int. J. Syst. Evol. Microbiol.">
        <title>The Global Catalogue of Microorganisms (GCM) 10K type strain sequencing project: providing services to taxonomists for standard genome sequencing and annotation.</title>
        <authorList>
            <consortium name="The Broad Institute Genomics Platform"/>
            <consortium name="The Broad Institute Genome Sequencing Center for Infectious Disease"/>
            <person name="Wu L."/>
            <person name="Ma J."/>
        </authorList>
    </citation>
    <scope>NUCLEOTIDE SEQUENCE [LARGE SCALE GENOMIC DNA]</scope>
    <source>
        <strain evidence="11">CCUG 50213</strain>
    </source>
</reference>
<dbReference type="InterPro" id="IPR036526">
    <property type="entry name" value="C-N_Hydrolase_sf"/>
</dbReference>
<dbReference type="EC" id="2.3.1.269" evidence="8"/>
<keyword evidence="7 8" id="KW-0012">Acyltransferase</keyword>
<dbReference type="NCBIfam" id="TIGR00546">
    <property type="entry name" value="lnt"/>
    <property type="match status" value="1"/>
</dbReference>
<feature type="transmembrane region" description="Helical" evidence="8">
    <location>
        <begin position="139"/>
        <end position="158"/>
    </location>
</feature>
<dbReference type="SUPFAM" id="SSF56317">
    <property type="entry name" value="Carbon-nitrogen hydrolase"/>
    <property type="match status" value="1"/>
</dbReference>
<accession>A0ABW3TKH4</accession>
<evidence type="ECO:0000256" key="8">
    <source>
        <dbReference type="HAMAP-Rule" id="MF_01148"/>
    </source>
</evidence>
<dbReference type="PANTHER" id="PTHR38686:SF1">
    <property type="entry name" value="APOLIPOPROTEIN N-ACYLTRANSFERASE"/>
    <property type="match status" value="1"/>
</dbReference>
<dbReference type="RefSeq" id="WP_343959670.1">
    <property type="nucleotide sequence ID" value="NZ_BAAAKZ010000003.1"/>
</dbReference>
<comment type="similarity">
    <text evidence="8">Belongs to the CN hydrolase family. Apolipoprotein N-acyltransferase subfamily.</text>
</comment>
<evidence type="ECO:0000256" key="7">
    <source>
        <dbReference type="ARBA" id="ARBA00023315"/>
    </source>
</evidence>
<proteinExistence type="inferred from homology"/>
<feature type="transmembrane region" description="Helical" evidence="8">
    <location>
        <begin position="188"/>
        <end position="214"/>
    </location>
</feature>
<evidence type="ECO:0000313" key="10">
    <source>
        <dbReference type="EMBL" id="MFD1200968.1"/>
    </source>
</evidence>
<dbReference type="GO" id="GO:0016746">
    <property type="term" value="F:acyltransferase activity"/>
    <property type="evidence" value="ECO:0007669"/>
    <property type="project" value="UniProtKB-KW"/>
</dbReference>
<evidence type="ECO:0000256" key="2">
    <source>
        <dbReference type="ARBA" id="ARBA00022475"/>
    </source>
</evidence>
<keyword evidence="4 8" id="KW-0812">Transmembrane</keyword>
<evidence type="ECO:0000313" key="11">
    <source>
        <dbReference type="Proteomes" id="UP001597181"/>
    </source>
</evidence>
<dbReference type="EMBL" id="JBHTLY010000001">
    <property type="protein sequence ID" value="MFD1200968.1"/>
    <property type="molecule type" value="Genomic_DNA"/>
</dbReference>
<dbReference type="Proteomes" id="UP001597181">
    <property type="component" value="Unassembled WGS sequence"/>
</dbReference>
<feature type="domain" description="CN hydrolase" evidence="9">
    <location>
        <begin position="254"/>
        <end position="514"/>
    </location>
</feature>
<gene>
    <name evidence="8 10" type="primary">lnt</name>
    <name evidence="10" type="ORF">ACFQ3U_03570</name>
</gene>
<comment type="subcellular location">
    <subcellularLocation>
        <location evidence="1 8">Cell membrane</location>
        <topology evidence="1 8">Multi-pass membrane protein</topology>
    </subcellularLocation>
</comment>
<dbReference type="PROSITE" id="PS50263">
    <property type="entry name" value="CN_HYDROLASE"/>
    <property type="match status" value="1"/>
</dbReference>
<feature type="transmembrane region" description="Helical" evidence="8">
    <location>
        <begin position="221"/>
        <end position="243"/>
    </location>
</feature>
<keyword evidence="5 8" id="KW-1133">Transmembrane helix</keyword>
<comment type="pathway">
    <text evidence="8">Protein modification; lipoprotein biosynthesis (N-acyl transfer).</text>
</comment>
<dbReference type="InterPro" id="IPR004563">
    <property type="entry name" value="Apolipo_AcylTrfase"/>
</dbReference>
<feature type="transmembrane region" description="Helical" evidence="8">
    <location>
        <begin position="52"/>
        <end position="70"/>
    </location>
</feature>
<feature type="transmembrane region" description="Helical" evidence="8">
    <location>
        <begin position="105"/>
        <end position="127"/>
    </location>
</feature>
<protein>
    <recommendedName>
        <fullName evidence="8">Apolipoprotein N-acyltransferase</fullName>
        <shortName evidence="8">ALP N-acyltransferase</shortName>
        <ecNumber evidence="8">2.3.1.269</ecNumber>
    </recommendedName>
</protein>
<evidence type="ECO:0000259" key="9">
    <source>
        <dbReference type="PROSITE" id="PS50263"/>
    </source>
</evidence>
<feature type="transmembrane region" description="Helical" evidence="8">
    <location>
        <begin position="521"/>
        <end position="547"/>
    </location>
</feature>
<evidence type="ECO:0000256" key="3">
    <source>
        <dbReference type="ARBA" id="ARBA00022679"/>
    </source>
</evidence>
<name>A0ABW3TKH4_9MICO</name>
<evidence type="ECO:0000256" key="1">
    <source>
        <dbReference type="ARBA" id="ARBA00004651"/>
    </source>
</evidence>
<keyword evidence="6 8" id="KW-0472">Membrane</keyword>
<feature type="transmembrane region" description="Helical" evidence="8">
    <location>
        <begin position="77"/>
        <end position="99"/>
    </location>
</feature>
<organism evidence="10 11">
    <name type="scientific">Leucobacter albus</name>
    <dbReference type="NCBI Taxonomy" id="272210"/>
    <lineage>
        <taxon>Bacteria</taxon>
        <taxon>Bacillati</taxon>
        <taxon>Actinomycetota</taxon>
        <taxon>Actinomycetes</taxon>
        <taxon>Micrococcales</taxon>
        <taxon>Microbacteriaceae</taxon>
        <taxon>Leucobacter</taxon>
    </lineage>
</organism>
<dbReference type="PANTHER" id="PTHR38686">
    <property type="entry name" value="APOLIPOPROTEIN N-ACYLTRANSFERASE"/>
    <property type="match status" value="1"/>
</dbReference>
<keyword evidence="2 8" id="KW-1003">Cell membrane</keyword>
<evidence type="ECO:0000256" key="6">
    <source>
        <dbReference type="ARBA" id="ARBA00023136"/>
    </source>
</evidence>
<comment type="catalytic activity">
    <reaction evidence="8">
        <text>N-terminal S-1,2-diacyl-sn-glyceryl-L-cysteinyl-[lipoprotein] + a glycerophospholipid = N-acyl-S-1,2-diacyl-sn-glyceryl-L-cysteinyl-[lipoprotein] + a 2-acyl-sn-glycero-3-phospholipid + H(+)</text>
        <dbReference type="Rhea" id="RHEA:48228"/>
        <dbReference type="Rhea" id="RHEA-COMP:14681"/>
        <dbReference type="Rhea" id="RHEA-COMP:14684"/>
        <dbReference type="ChEBI" id="CHEBI:15378"/>
        <dbReference type="ChEBI" id="CHEBI:136912"/>
        <dbReference type="ChEBI" id="CHEBI:140656"/>
        <dbReference type="ChEBI" id="CHEBI:140657"/>
        <dbReference type="ChEBI" id="CHEBI:140660"/>
        <dbReference type="EC" id="2.3.1.269"/>
    </reaction>
</comment>
<comment type="caution">
    <text evidence="10">The sequence shown here is derived from an EMBL/GenBank/DDBJ whole genome shotgun (WGS) entry which is preliminary data.</text>
</comment>
<evidence type="ECO:0000256" key="4">
    <source>
        <dbReference type="ARBA" id="ARBA00022692"/>
    </source>
</evidence>
<keyword evidence="3 8" id="KW-0808">Transferase</keyword>
<dbReference type="CDD" id="cd07571">
    <property type="entry name" value="ALP_N-acyl_transferase"/>
    <property type="match status" value="1"/>
</dbReference>
<keyword evidence="11" id="KW-1185">Reference proteome</keyword>
<dbReference type="Gene3D" id="3.60.110.10">
    <property type="entry name" value="Carbon-nitrogen hydrolase"/>
    <property type="match status" value="1"/>
</dbReference>
<dbReference type="HAMAP" id="MF_01148">
    <property type="entry name" value="Lnt"/>
    <property type="match status" value="1"/>
</dbReference>